<dbReference type="InterPro" id="IPR050109">
    <property type="entry name" value="HTH-type_TetR-like_transc_reg"/>
</dbReference>
<gene>
    <name evidence="5" type="ORF">GSH16_12275</name>
</gene>
<evidence type="ECO:0000313" key="6">
    <source>
        <dbReference type="Proteomes" id="UP000436016"/>
    </source>
</evidence>
<keyword evidence="6" id="KW-1185">Reference proteome</keyword>
<evidence type="ECO:0000313" key="5">
    <source>
        <dbReference type="EMBL" id="MXU66221.1"/>
    </source>
</evidence>
<reference evidence="5 6" key="1">
    <citation type="submission" date="2019-12" db="EMBL/GenBank/DDBJ databases">
        <title>Strain KN286 was isolated from seawater, which was collected from Caroline Seamount in the tropical western Pacific.</title>
        <authorList>
            <person name="Wang Q."/>
        </authorList>
    </citation>
    <scope>NUCLEOTIDE SEQUENCE [LARGE SCALE GENOMIC DNA]</scope>
    <source>
        <strain evidence="5 6">KN286</strain>
    </source>
</reference>
<dbReference type="PANTHER" id="PTHR30328:SF54">
    <property type="entry name" value="HTH-TYPE TRANSCRIPTIONAL REPRESSOR SCO4008"/>
    <property type="match status" value="1"/>
</dbReference>
<dbReference type="InterPro" id="IPR001647">
    <property type="entry name" value="HTH_TetR"/>
</dbReference>
<accession>A0A6B0U5N5</accession>
<keyword evidence="1 2" id="KW-0238">DNA-binding</keyword>
<dbReference type="Pfam" id="PF17938">
    <property type="entry name" value="TetR_C_29"/>
    <property type="match status" value="1"/>
</dbReference>
<comment type="caution">
    <text evidence="5">The sequence shown here is derived from an EMBL/GenBank/DDBJ whole genome shotgun (WGS) entry which is preliminary data.</text>
</comment>
<protein>
    <submittedName>
        <fullName evidence="5">TetR family transcriptional regulator</fullName>
    </submittedName>
</protein>
<dbReference type="Pfam" id="PF00440">
    <property type="entry name" value="TetR_N"/>
    <property type="match status" value="1"/>
</dbReference>
<evidence type="ECO:0000256" key="2">
    <source>
        <dbReference type="PROSITE-ProRule" id="PRU00335"/>
    </source>
</evidence>
<organism evidence="5 6">
    <name type="scientific">Oceanomicrobium pacificus</name>
    <dbReference type="NCBI Taxonomy" id="2692916"/>
    <lineage>
        <taxon>Bacteria</taxon>
        <taxon>Pseudomonadati</taxon>
        <taxon>Pseudomonadota</taxon>
        <taxon>Alphaproteobacteria</taxon>
        <taxon>Rhodobacterales</taxon>
        <taxon>Paracoccaceae</taxon>
        <taxon>Oceanomicrobium</taxon>
    </lineage>
</organism>
<dbReference type="GO" id="GO:0003677">
    <property type="term" value="F:DNA binding"/>
    <property type="evidence" value="ECO:0007669"/>
    <property type="project" value="UniProtKB-UniRule"/>
</dbReference>
<sequence>MTPAASSPKRRPRPRKRDAEASRRRILDAALEEFSAQGHAGARIDTIAEKAEVSKPMIYSYFGDKDALYAAALRESYVQIRAGERELQTDDMPPEDAIRELVRFTLQHFVSRPWFIALLNTENLRGGDTITQIADVAEIQSPLIAKLGQILRRGAAEGIFRDDIDPAEFYITIASLCYFPVSNRHTLGAVFKVEIDAEWLDRKAQEAGEMLIRYLRVDGGAGNG</sequence>
<feature type="DNA-binding region" description="H-T-H motif" evidence="2">
    <location>
        <begin position="43"/>
        <end position="62"/>
    </location>
</feature>
<dbReference type="InterPro" id="IPR036271">
    <property type="entry name" value="Tet_transcr_reg_TetR-rel_C_sf"/>
</dbReference>
<evidence type="ECO:0000256" key="1">
    <source>
        <dbReference type="ARBA" id="ARBA00023125"/>
    </source>
</evidence>
<dbReference type="InterPro" id="IPR009057">
    <property type="entry name" value="Homeodomain-like_sf"/>
</dbReference>
<dbReference type="PROSITE" id="PS50977">
    <property type="entry name" value="HTH_TETR_2"/>
    <property type="match status" value="1"/>
</dbReference>
<feature type="region of interest" description="Disordered" evidence="3">
    <location>
        <begin position="1"/>
        <end position="22"/>
    </location>
</feature>
<feature type="domain" description="HTH tetR-type" evidence="4">
    <location>
        <begin position="20"/>
        <end position="80"/>
    </location>
</feature>
<dbReference type="PRINTS" id="PR00455">
    <property type="entry name" value="HTHTETR"/>
</dbReference>
<dbReference type="EMBL" id="WUWG01000005">
    <property type="protein sequence ID" value="MXU66221.1"/>
    <property type="molecule type" value="Genomic_DNA"/>
</dbReference>
<name>A0A6B0U5N5_9RHOB</name>
<evidence type="ECO:0000256" key="3">
    <source>
        <dbReference type="SAM" id="MobiDB-lite"/>
    </source>
</evidence>
<dbReference type="SUPFAM" id="SSF48498">
    <property type="entry name" value="Tetracyclin repressor-like, C-terminal domain"/>
    <property type="match status" value="1"/>
</dbReference>
<dbReference type="AlphaFoldDB" id="A0A6B0U5N5"/>
<dbReference type="SUPFAM" id="SSF46689">
    <property type="entry name" value="Homeodomain-like"/>
    <property type="match status" value="1"/>
</dbReference>
<dbReference type="Proteomes" id="UP000436016">
    <property type="component" value="Unassembled WGS sequence"/>
</dbReference>
<dbReference type="InterPro" id="IPR041474">
    <property type="entry name" value="NicS_C"/>
</dbReference>
<dbReference type="RefSeq" id="WP_160855510.1">
    <property type="nucleotide sequence ID" value="NZ_WUWG01000005.1"/>
</dbReference>
<proteinExistence type="predicted"/>
<dbReference type="PANTHER" id="PTHR30328">
    <property type="entry name" value="TRANSCRIPTIONAL REPRESSOR"/>
    <property type="match status" value="1"/>
</dbReference>
<dbReference type="Gene3D" id="1.10.357.10">
    <property type="entry name" value="Tetracycline Repressor, domain 2"/>
    <property type="match status" value="1"/>
</dbReference>
<evidence type="ECO:0000259" key="4">
    <source>
        <dbReference type="PROSITE" id="PS50977"/>
    </source>
</evidence>